<evidence type="ECO:0000313" key="2">
    <source>
        <dbReference type="Proteomes" id="UP000814033"/>
    </source>
</evidence>
<organism evidence="1 2">
    <name type="scientific">Auriscalpium vulgare</name>
    <dbReference type="NCBI Taxonomy" id="40419"/>
    <lineage>
        <taxon>Eukaryota</taxon>
        <taxon>Fungi</taxon>
        <taxon>Dikarya</taxon>
        <taxon>Basidiomycota</taxon>
        <taxon>Agaricomycotina</taxon>
        <taxon>Agaricomycetes</taxon>
        <taxon>Russulales</taxon>
        <taxon>Auriscalpiaceae</taxon>
        <taxon>Auriscalpium</taxon>
    </lineage>
</organism>
<evidence type="ECO:0000313" key="1">
    <source>
        <dbReference type="EMBL" id="KAI0038610.1"/>
    </source>
</evidence>
<comment type="caution">
    <text evidence="1">The sequence shown here is derived from an EMBL/GenBank/DDBJ whole genome shotgun (WGS) entry which is preliminary data.</text>
</comment>
<name>A0ACB8R4D8_9AGAM</name>
<reference evidence="1" key="2">
    <citation type="journal article" date="2022" name="New Phytol.">
        <title>Evolutionary transition to the ectomycorrhizal habit in the genomes of a hyperdiverse lineage of mushroom-forming fungi.</title>
        <authorList>
            <person name="Looney B."/>
            <person name="Miyauchi S."/>
            <person name="Morin E."/>
            <person name="Drula E."/>
            <person name="Courty P.E."/>
            <person name="Kohler A."/>
            <person name="Kuo A."/>
            <person name="LaButti K."/>
            <person name="Pangilinan J."/>
            <person name="Lipzen A."/>
            <person name="Riley R."/>
            <person name="Andreopoulos W."/>
            <person name="He G."/>
            <person name="Johnson J."/>
            <person name="Nolan M."/>
            <person name="Tritt A."/>
            <person name="Barry K.W."/>
            <person name="Grigoriev I.V."/>
            <person name="Nagy L.G."/>
            <person name="Hibbett D."/>
            <person name="Henrissat B."/>
            <person name="Matheny P.B."/>
            <person name="Labbe J."/>
            <person name="Martin F.M."/>
        </authorList>
    </citation>
    <scope>NUCLEOTIDE SEQUENCE</scope>
    <source>
        <strain evidence="1">FP105234-sp</strain>
    </source>
</reference>
<protein>
    <submittedName>
        <fullName evidence="1">Uncharacterized protein</fullName>
    </submittedName>
</protein>
<gene>
    <name evidence="1" type="ORF">FA95DRAFT_1194835</name>
</gene>
<proteinExistence type="predicted"/>
<sequence>MDRRQERGEARRYGRRSIVTARRRARSTTAVPSSRRDHRRPPMRALSSGWRVRVSRSWLLSRRKAISKRSDNAGRWSSRSAAARYSRDDARAHSAIQSR</sequence>
<accession>A0ACB8R4D8</accession>
<dbReference type="Proteomes" id="UP000814033">
    <property type="component" value="Unassembled WGS sequence"/>
</dbReference>
<dbReference type="EMBL" id="MU276455">
    <property type="protein sequence ID" value="KAI0038610.1"/>
    <property type="molecule type" value="Genomic_DNA"/>
</dbReference>
<reference evidence="1" key="1">
    <citation type="submission" date="2021-02" db="EMBL/GenBank/DDBJ databases">
        <authorList>
            <consortium name="DOE Joint Genome Institute"/>
            <person name="Ahrendt S."/>
            <person name="Looney B.P."/>
            <person name="Miyauchi S."/>
            <person name="Morin E."/>
            <person name="Drula E."/>
            <person name="Courty P.E."/>
            <person name="Chicoki N."/>
            <person name="Fauchery L."/>
            <person name="Kohler A."/>
            <person name="Kuo A."/>
            <person name="Labutti K."/>
            <person name="Pangilinan J."/>
            <person name="Lipzen A."/>
            <person name="Riley R."/>
            <person name="Andreopoulos W."/>
            <person name="He G."/>
            <person name="Johnson J."/>
            <person name="Barry K.W."/>
            <person name="Grigoriev I.V."/>
            <person name="Nagy L."/>
            <person name="Hibbett D."/>
            <person name="Henrissat B."/>
            <person name="Matheny P.B."/>
            <person name="Labbe J."/>
            <person name="Martin F."/>
        </authorList>
    </citation>
    <scope>NUCLEOTIDE SEQUENCE</scope>
    <source>
        <strain evidence="1">FP105234-sp</strain>
    </source>
</reference>
<keyword evidence="2" id="KW-1185">Reference proteome</keyword>